<evidence type="ECO:0000256" key="1">
    <source>
        <dbReference type="ARBA" id="ARBA00018672"/>
    </source>
</evidence>
<keyword evidence="12" id="KW-1185">Reference proteome</keyword>
<dbReference type="EMBL" id="AP025628">
    <property type="protein sequence ID" value="BDG61298.1"/>
    <property type="molecule type" value="Genomic_DNA"/>
</dbReference>
<proteinExistence type="predicted"/>
<dbReference type="GO" id="GO:0000160">
    <property type="term" value="P:phosphorelay signal transduction system"/>
    <property type="evidence" value="ECO:0007669"/>
    <property type="project" value="InterPro"/>
</dbReference>
<dbReference type="PRINTS" id="PR00038">
    <property type="entry name" value="HTHLUXR"/>
</dbReference>
<dbReference type="Gene3D" id="3.40.50.2300">
    <property type="match status" value="1"/>
</dbReference>
<dbReference type="InterPro" id="IPR011006">
    <property type="entry name" value="CheY-like_superfamily"/>
</dbReference>
<feature type="compositionally biased region" description="Low complexity" evidence="8">
    <location>
        <begin position="136"/>
        <end position="150"/>
    </location>
</feature>
<dbReference type="PANTHER" id="PTHR43214:SF24">
    <property type="entry name" value="TRANSCRIPTIONAL REGULATORY PROTEIN NARL-RELATED"/>
    <property type="match status" value="1"/>
</dbReference>
<organism evidence="11 12">
    <name type="scientific">Caldinitratiruptor microaerophilus</name>
    <dbReference type="NCBI Taxonomy" id="671077"/>
    <lineage>
        <taxon>Bacteria</taxon>
        <taxon>Bacillati</taxon>
        <taxon>Bacillota</taxon>
        <taxon>Clostridia</taxon>
        <taxon>Eubacteriales</taxon>
        <taxon>Symbiobacteriaceae</taxon>
        <taxon>Caldinitratiruptor</taxon>
    </lineage>
</organism>
<evidence type="ECO:0000256" key="6">
    <source>
        <dbReference type="ARBA" id="ARBA00024867"/>
    </source>
</evidence>
<evidence type="ECO:0000256" key="3">
    <source>
        <dbReference type="ARBA" id="ARBA00023015"/>
    </source>
</evidence>
<evidence type="ECO:0000256" key="5">
    <source>
        <dbReference type="ARBA" id="ARBA00023163"/>
    </source>
</evidence>
<dbReference type="AlphaFoldDB" id="A0AA35CMU8"/>
<evidence type="ECO:0000256" key="4">
    <source>
        <dbReference type="ARBA" id="ARBA00023125"/>
    </source>
</evidence>
<dbReference type="SMART" id="SM00448">
    <property type="entry name" value="REC"/>
    <property type="match status" value="1"/>
</dbReference>
<accession>A0AA35CMU8</accession>
<dbReference type="PROSITE" id="PS50110">
    <property type="entry name" value="RESPONSE_REGULATORY"/>
    <property type="match status" value="1"/>
</dbReference>
<dbReference type="GO" id="GO:0003677">
    <property type="term" value="F:DNA binding"/>
    <property type="evidence" value="ECO:0007669"/>
    <property type="project" value="UniProtKB-KW"/>
</dbReference>
<dbReference type="InterPro" id="IPR039420">
    <property type="entry name" value="WalR-like"/>
</dbReference>
<evidence type="ECO:0000256" key="2">
    <source>
        <dbReference type="ARBA" id="ARBA00022553"/>
    </source>
</evidence>
<evidence type="ECO:0000313" key="11">
    <source>
        <dbReference type="EMBL" id="BDG61298.1"/>
    </source>
</evidence>
<evidence type="ECO:0000256" key="7">
    <source>
        <dbReference type="PROSITE-ProRule" id="PRU00169"/>
    </source>
</evidence>
<dbReference type="Pfam" id="PF00196">
    <property type="entry name" value="GerE"/>
    <property type="match status" value="1"/>
</dbReference>
<feature type="region of interest" description="Disordered" evidence="8">
    <location>
        <begin position="136"/>
        <end position="157"/>
    </location>
</feature>
<dbReference type="SUPFAM" id="SSF52172">
    <property type="entry name" value="CheY-like"/>
    <property type="match status" value="1"/>
</dbReference>
<feature type="domain" description="Response regulatory" evidence="10">
    <location>
        <begin position="1"/>
        <end position="114"/>
    </location>
</feature>
<dbReference type="InterPro" id="IPR000792">
    <property type="entry name" value="Tscrpt_reg_LuxR_C"/>
</dbReference>
<evidence type="ECO:0000259" key="10">
    <source>
        <dbReference type="PROSITE" id="PS50110"/>
    </source>
</evidence>
<evidence type="ECO:0000259" key="9">
    <source>
        <dbReference type="PROSITE" id="PS50043"/>
    </source>
</evidence>
<keyword evidence="2 7" id="KW-0597">Phosphoprotein</keyword>
<name>A0AA35CMU8_9FIRM</name>
<dbReference type="Proteomes" id="UP001163687">
    <property type="component" value="Chromosome"/>
</dbReference>
<comment type="function">
    <text evidence="6">May play the central regulatory role in sporulation. It may be an element of the effector pathway responsible for the activation of sporulation genes in response to nutritional stress. Spo0A may act in concert with spo0H (a sigma factor) to control the expression of some genes that are critical to the sporulation process.</text>
</comment>
<keyword evidence="3" id="KW-0805">Transcription regulation</keyword>
<reference evidence="11" key="1">
    <citation type="submission" date="2022-03" db="EMBL/GenBank/DDBJ databases">
        <title>Complete genome sequence of Caldinitratiruptor microaerophilus.</title>
        <authorList>
            <person name="Mukaiyama R."/>
            <person name="Nishiyama T."/>
            <person name="Ueda K."/>
        </authorList>
    </citation>
    <scope>NUCLEOTIDE SEQUENCE</scope>
    <source>
        <strain evidence="11">JCM 16183</strain>
    </source>
</reference>
<feature type="modified residue" description="4-aspartylphosphate" evidence="7">
    <location>
        <position position="49"/>
    </location>
</feature>
<sequence>MVDDHGVVRLGLRALLAREPDIEVVGEAATGEEALAVAQRSQPHVVLLDLRLPDRDGVSVCRELHRRFPEVRVVILTSFADRHALVETVTAGARGYILKDLDNGALLAAIRTVARGGMALDPSLGPMLAEAMQGARGAGAAPARGSAEPPAMGPDPSRLTAQERRILECVARGMTNREIGRTLFLSEKTVRNYLSEILGRYGFRNRAEAAAYAVRAGIAGPGLRPGR</sequence>
<dbReference type="Pfam" id="PF00072">
    <property type="entry name" value="Response_reg"/>
    <property type="match status" value="1"/>
</dbReference>
<keyword evidence="5" id="KW-0804">Transcription</keyword>
<dbReference type="InterPro" id="IPR001789">
    <property type="entry name" value="Sig_transdc_resp-reg_receiver"/>
</dbReference>
<protein>
    <recommendedName>
        <fullName evidence="1">Stage 0 sporulation protein A homolog</fullName>
    </recommendedName>
</protein>
<dbReference type="CDD" id="cd17535">
    <property type="entry name" value="REC_NarL-like"/>
    <property type="match status" value="1"/>
</dbReference>
<dbReference type="SUPFAM" id="SSF46894">
    <property type="entry name" value="C-terminal effector domain of the bipartite response regulators"/>
    <property type="match status" value="1"/>
</dbReference>
<dbReference type="CDD" id="cd06170">
    <property type="entry name" value="LuxR_C_like"/>
    <property type="match status" value="1"/>
</dbReference>
<dbReference type="KEGG" id="cmic:caldi_23880"/>
<dbReference type="InterPro" id="IPR016032">
    <property type="entry name" value="Sig_transdc_resp-reg_C-effctor"/>
</dbReference>
<dbReference type="PANTHER" id="PTHR43214">
    <property type="entry name" value="TWO-COMPONENT RESPONSE REGULATOR"/>
    <property type="match status" value="1"/>
</dbReference>
<feature type="domain" description="HTH luxR-type" evidence="9">
    <location>
        <begin position="152"/>
        <end position="217"/>
    </location>
</feature>
<dbReference type="GO" id="GO:0006355">
    <property type="term" value="P:regulation of DNA-templated transcription"/>
    <property type="evidence" value="ECO:0007669"/>
    <property type="project" value="InterPro"/>
</dbReference>
<dbReference type="PROSITE" id="PS50043">
    <property type="entry name" value="HTH_LUXR_2"/>
    <property type="match status" value="1"/>
</dbReference>
<keyword evidence="4 11" id="KW-0238">DNA-binding</keyword>
<dbReference type="SMART" id="SM00421">
    <property type="entry name" value="HTH_LUXR"/>
    <property type="match status" value="1"/>
</dbReference>
<dbReference type="InterPro" id="IPR058245">
    <property type="entry name" value="NreC/VraR/RcsB-like_REC"/>
</dbReference>
<gene>
    <name evidence="11" type="ORF">caldi_23880</name>
</gene>
<evidence type="ECO:0000313" key="12">
    <source>
        <dbReference type="Proteomes" id="UP001163687"/>
    </source>
</evidence>
<evidence type="ECO:0000256" key="8">
    <source>
        <dbReference type="SAM" id="MobiDB-lite"/>
    </source>
</evidence>